<organism evidence="1 2">
    <name type="scientific">Gymnopus androsaceus JB14</name>
    <dbReference type="NCBI Taxonomy" id="1447944"/>
    <lineage>
        <taxon>Eukaryota</taxon>
        <taxon>Fungi</taxon>
        <taxon>Dikarya</taxon>
        <taxon>Basidiomycota</taxon>
        <taxon>Agaricomycotina</taxon>
        <taxon>Agaricomycetes</taxon>
        <taxon>Agaricomycetidae</taxon>
        <taxon>Agaricales</taxon>
        <taxon>Marasmiineae</taxon>
        <taxon>Omphalotaceae</taxon>
        <taxon>Gymnopus</taxon>
    </lineage>
</organism>
<accession>A0A6A4IUQ0</accession>
<proteinExistence type="predicted"/>
<evidence type="ECO:0000313" key="2">
    <source>
        <dbReference type="Proteomes" id="UP000799118"/>
    </source>
</evidence>
<dbReference type="AlphaFoldDB" id="A0A6A4IUQ0"/>
<keyword evidence="2" id="KW-1185">Reference proteome</keyword>
<dbReference type="Proteomes" id="UP000799118">
    <property type="component" value="Unassembled WGS sequence"/>
</dbReference>
<dbReference type="EMBL" id="ML769383">
    <property type="protein sequence ID" value="KAE9411577.1"/>
    <property type="molecule type" value="Genomic_DNA"/>
</dbReference>
<protein>
    <submittedName>
        <fullName evidence="1">Uncharacterized protein</fullName>
    </submittedName>
</protein>
<gene>
    <name evidence="1" type="ORF">BT96DRAFT_912109</name>
</gene>
<reference evidence="1" key="1">
    <citation type="journal article" date="2019" name="Environ. Microbiol.">
        <title>Fungal ecological strategies reflected in gene transcription - a case study of two litter decomposers.</title>
        <authorList>
            <person name="Barbi F."/>
            <person name="Kohler A."/>
            <person name="Barry K."/>
            <person name="Baskaran P."/>
            <person name="Daum C."/>
            <person name="Fauchery L."/>
            <person name="Ihrmark K."/>
            <person name="Kuo A."/>
            <person name="LaButti K."/>
            <person name="Lipzen A."/>
            <person name="Morin E."/>
            <person name="Grigoriev I.V."/>
            <person name="Henrissat B."/>
            <person name="Lindahl B."/>
            <person name="Martin F."/>
        </authorList>
    </citation>
    <scope>NUCLEOTIDE SEQUENCE</scope>
    <source>
        <strain evidence="1">JB14</strain>
    </source>
</reference>
<sequence length="55" mass="6347">MHYTVLSSGYFGDGWCVYTILFAIQNSMFKLGLYRDMNSVLYMYLTHSGQGSIYC</sequence>
<evidence type="ECO:0000313" key="1">
    <source>
        <dbReference type="EMBL" id="KAE9411577.1"/>
    </source>
</evidence>
<name>A0A6A4IUQ0_9AGAR</name>